<reference evidence="3" key="2">
    <citation type="submission" date="2020-04" db="EMBL/GenBank/DDBJ databases">
        <authorList>
            <consortium name="NCBI Genome Project"/>
        </authorList>
    </citation>
    <scope>NUCLEOTIDE SEQUENCE</scope>
    <source>
        <strain evidence="3">CBS 342.82</strain>
    </source>
</reference>
<evidence type="ECO:0000256" key="1">
    <source>
        <dbReference type="SAM" id="MobiDB-lite"/>
    </source>
</evidence>
<proteinExistence type="predicted"/>
<feature type="compositionally biased region" description="Basic and acidic residues" evidence="1">
    <location>
        <begin position="244"/>
        <end position="258"/>
    </location>
</feature>
<feature type="region of interest" description="Disordered" evidence="1">
    <location>
        <begin position="27"/>
        <end position="56"/>
    </location>
</feature>
<feature type="compositionally biased region" description="Basic and acidic residues" evidence="1">
    <location>
        <begin position="226"/>
        <end position="237"/>
    </location>
</feature>
<sequence>MTLNNEYDTYPLRSAFHLESAPGLLRTTRRGVLPDRPHRRRSNSKRSPHRRGHLFSPRLCARVAKAPHLYRRNPRLHDAVEISSSTGESDRKEIPAFSLPQQDPQDIGLLCPPRTNHRSLTEMKGSGPSGRSGGPRISPSVLFDPFSPRSAATLPLRDADFSPRFESPRREIFFSEYRRGTDESKSCARAGERKENITATVPGIAIRASLPQESPSPSSSRKSPRGRGDERRHRPGEDQIPSENIREEVGLGQRGERV</sequence>
<evidence type="ECO:0000313" key="3">
    <source>
        <dbReference type="RefSeq" id="XP_033464952.1"/>
    </source>
</evidence>
<feature type="region of interest" description="Disordered" evidence="1">
    <location>
        <begin position="179"/>
        <end position="258"/>
    </location>
</feature>
<dbReference type="GeneID" id="54358950"/>
<dbReference type="AlphaFoldDB" id="A0A6J3MJ27"/>
<feature type="compositionally biased region" description="Basic residues" evidence="1">
    <location>
        <begin position="37"/>
        <end position="53"/>
    </location>
</feature>
<keyword evidence="2" id="KW-1185">Reference proteome</keyword>
<protein>
    <submittedName>
        <fullName evidence="3">Uncharacterized protein</fullName>
    </submittedName>
</protein>
<reference evidence="3" key="3">
    <citation type="submission" date="2025-08" db="UniProtKB">
        <authorList>
            <consortium name="RefSeq"/>
        </authorList>
    </citation>
    <scope>IDENTIFICATION</scope>
    <source>
        <strain evidence="3">CBS 342.82</strain>
    </source>
</reference>
<dbReference type="Proteomes" id="UP000504637">
    <property type="component" value="Unplaced"/>
</dbReference>
<organism evidence="3">
    <name type="scientific">Dissoconium aciculare CBS 342.82</name>
    <dbReference type="NCBI Taxonomy" id="1314786"/>
    <lineage>
        <taxon>Eukaryota</taxon>
        <taxon>Fungi</taxon>
        <taxon>Dikarya</taxon>
        <taxon>Ascomycota</taxon>
        <taxon>Pezizomycotina</taxon>
        <taxon>Dothideomycetes</taxon>
        <taxon>Dothideomycetidae</taxon>
        <taxon>Mycosphaerellales</taxon>
        <taxon>Dissoconiaceae</taxon>
        <taxon>Dissoconium</taxon>
    </lineage>
</organism>
<accession>A0A6J3MJ27</accession>
<name>A0A6J3MJ27_9PEZI</name>
<evidence type="ECO:0000313" key="2">
    <source>
        <dbReference type="Proteomes" id="UP000504637"/>
    </source>
</evidence>
<reference evidence="3" key="1">
    <citation type="submission" date="2020-01" db="EMBL/GenBank/DDBJ databases">
        <authorList>
            <consortium name="DOE Joint Genome Institute"/>
            <person name="Haridas S."/>
            <person name="Albert R."/>
            <person name="Binder M."/>
            <person name="Bloem J."/>
            <person name="Labutti K."/>
            <person name="Salamov A."/>
            <person name="Andreopoulos B."/>
            <person name="Baker S.E."/>
            <person name="Barry K."/>
            <person name="Bills G."/>
            <person name="Bluhm B.H."/>
            <person name="Cannon C."/>
            <person name="Castanera R."/>
            <person name="Culley D.E."/>
            <person name="Daum C."/>
            <person name="Ezra D."/>
            <person name="Gonzalez J.B."/>
            <person name="Henrissat B."/>
            <person name="Kuo A."/>
            <person name="Liang C."/>
            <person name="Lipzen A."/>
            <person name="Lutzoni F."/>
            <person name="Magnuson J."/>
            <person name="Mondo S."/>
            <person name="Nolan M."/>
            <person name="Ohm R."/>
            <person name="Pangilinan J."/>
            <person name="Park H.-J."/>
            <person name="Ramirez L."/>
            <person name="Alfaro M."/>
            <person name="Sun H."/>
            <person name="Tritt A."/>
            <person name="Yoshinaga Y."/>
            <person name="Zwiers L.-H."/>
            <person name="Turgeon B.G."/>
            <person name="Goodwin S.B."/>
            <person name="Spatafora J.W."/>
            <person name="Crous P.W."/>
            <person name="Grigoriev I.V."/>
        </authorList>
    </citation>
    <scope>NUCLEOTIDE SEQUENCE</scope>
    <source>
        <strain evidence="3">CBS 342.82</strain>
    </source>
</reference>
<feature type="region of interest" description="Disordered" evidence="1">
    <location>
        <begin position="82"/>
        <end position="144"/>
    </location>
</feature>
<feature type="compositionally biased region" description="Basic and acidic residues" evidence="1">
    <location>
        <begin position="179"/>
        <end position="196"/>
    </location>
</feature>
<gene>
    <name evidence="3" type="ORF">K489DRAFT_31630</name>
</gene>
<dbReference type="RefSeq" id="XP_033464952.1">
    <property type="nucleotide sequence ID" value="XM_033601150.1"/>
</dbReference>